<keyword evidence="3" id="KW-1185">Reference proteome</keyword>
<dbReference type="RefSeq" id="WP_283204030.1">
    <property type="nucleotide sequence ID" value="NZ_JASGCB010000017.1"/>
</dbReference>
<evidence type="ECO:0000313" key="2">
    <source>
        <dbReference type="EMBL" id="MDI9260578.1"/>
    </source>
</evidence>
<accession>A0ABT6XZS1</accession>
<protein>
    <submittedName>
        <fullName evidence="2">Helix-turn-helix domain-containing protein</fullName>
    </submittedName>
</protein>
<dbReference type="Proteomes" id="UP001529245">
    <property type="component" value="Unassembled WGS sequence"/>
</dbReference>
<sequence length="355" mass="38411">MEFQAELVSRFMGALGKPCAWIPWTPSLPDAPIGEWVDGPNGACYLRVREDLGVDGTSLAQRERAFLTWALRSSRGQRDDEPMVRLRNCPARHLVDAVAGLACAEPVREAAASVPLSAYPAHLVAIEWSARVGRAPEPRESADMVKRVTEAYVEASAWQFFASMPLAIASVSRSALCHAWLSLGHAEMDVRGISALAAQIASALRSEAMIDARVAISGVIRTPQDAPAGVAMLELARREALQRATGAAVFGDDPVRMALRWLDDTAKAAFLRSVSAISEEETAHWPEGWGEMASAMVHANLNLSEAARSLYMHRNTLLARIEKLREASGLDVRRGTDAFALFAATALLEGQSALE</sequence>
<gene>
    <name evidence="2" type="ORF">QID03_10305</name>
</gene>
<dbReference type="InterPro" id="IPR009057">
    <property type="entry name" value="Homeodomain-like_sf"/>
</dbReference>
<dbReference type="InterPro" id="IPR025736">
    <property type="entry name" value="PucR_C-HTH_dom"/>
</dbReference>
<dbReference type="EMBL" id="JASGCB010000017">
    <property type="protein sequence ID" value="MDI9260578.1"/>
    <property type="molecule type" value="Genomic_DNA"/>
</dbReference>
<evidence type="ECO:0000313" key="3">
    <source>
        <dbReference type="Proteomes" id="UP001529245"/>
    </source>
</evidence>
<dbReference type="Pfam" id="PF13556">
    <property type="entry name" value="HTH_30"/>
    <property type="match status" value="1"/>
</dbReference>
<dbReference type="SUPFAM" id="SSF46689">
    <property type="entry name" value="Homeodomain-like"/>
    <property type="match status" value="1"/>
</dbReference>
<organism evidence="2 3">
    <name type="scientific">Alicyclobacillus sendaiensis PA2</name>
    <dbReference type="NCBI Taxonomy" id="3029425"/>
    <lineage>
        <taxon>Bacteria</taxon>
        <taxon>Bacillati</taxon>
        <taxon>Bacillota</taxon>
        <taxon>Bacilli</taxon>
        <taxon>Bacillales</taxon>
        <taxon>Alicyclobacillaceae</taxon>
        <taxon>Alicyclobacillus</taxon>
    </lineage>
</organism>
<reference evidence="2 3" key="1">
    <citation type="submission" date="2023-04" db="EMBL/GenBank/DDBJ databases">
        <title>A. sendaiensis sub sp. chiapanensis a novel subspecie with specific adaptation in bacterial cell wall isolated from an active volcano.</title>
        <authorList>
            <person name="Alvarez Gutierrez P.E."/>
            <person name="Ortiz Cortes L.Y."/>
        </authorList>
    </citation>
    <scope>NUCLEOTIDE SEQUENCE [LARGE SCALE GENOMIC DNA]</scope>
    <source>
        <strain evidence="2 3">PA2</strain>
    </source>
</reference>
<evidence type="ECO:0000259" key="1">
    <source>
        <dbReference type="Pfam" id="PF13556"/>
    </source>
</evidence>
<dbReference type="InterPro" id="IPR042070">
    <property type="entry name" value="PucR_C-HTH_sf"/>
</dbReference>
<proteinExistence type="predicted"/>
<feature type="domain" description="PucR C-terminal helix-turn-helix" evidence="1">
    <location>
        <begin position="294"/>
        <end position="345"/>
    </location>
</feature>
<comment type="caution">
    <text evidence="2">The sequence shown here is derived from an EMBL/GenBank/DDBJ whole genome shotgun (WGS) entry which is preliminary data.</text>
</comment>
<dbReference type="Gene3D" id="1.10.10.2840">
    <property type="entry name" value="PucR C-terminal helix-turn-helix domain"/>
    <property type="match status" value="1"/>
</dbReference>
<name>A0ABT6XZS1_ALISE</name>